<organism evidence="2 3">
    <name type="scientific">Armillaria solidipes</name>
    <dbReference type="NCBI Taxonomy" id="1076256"/>
    <lineage>
        <taxon>Eukaryota</taxon>
        <taxon>Fungi</taxon>
        <taxon>Dikarya</taxon>
        <taxon>Basidiomycota</taxon>
        <taxon>Agaricomycotina</taxon>
        <taxon>Agaricomycetes</taxon>
        <taxon>Agaricomycetidae</taxon>
        <taxon>Agaricales</taxon>
        <taxon>Marasmiineae</taxon>
        <taxon>Physalacriaceae</taxon>
        <taxon>Armillaria</taxon>
    </lineage>
</organism>
<protein>
    <recommendedName>
        <fullName evidence="4">Secreted protein</fullName>
    </recommendedName>
</protein>
<keyword evidence="1" id="KW-0732">Signal</keyword>
<evidence type="ECO:0000256" key="1">
    <source>
        <dbReference type="SAM" id="SignalP"/>
    </source>
</evidence>
<sequence length="125" mass="13665">MHQLAGVSAILACRIVILYLGAMMRAVQCSPGVDQCFLVCIIRWKPLGRGLVFKAVWSQAHSTYNIADLKRIVPGESSHRRSKWSSSSCAQPTVPDVVYSDTASIACRCGLRKEHISNDGQGKCT</sequence>
<evidence type="ECO:0000313" key="3">
    <source>
        <dbReference type="Proteomes" id="UP000218334"/>
    </source>
</evidence>
<reference evidence="3" key="1">
    <citation type="journal article" date="2017" name="Nat. Ecol. Evol.">
        <title>Genome expansion and lineage-specific genetic innovations in the forest pathogenic fungi Armillaria.</title>
        <authorList>
            <person name="Sipos G."/>
            <person name="Prasanna A.N."/>
            <person name="Walter M.C."/>
            <person name="O'Connor E."/>
            <person name="Balint B."/>
            <person name="Krizsan K."/>
            <person name="Kiss B."/>
            <person name="Hess J."/>
            <person name="Varga T."/>
            <person name="Slot J."/>
            <person name="Riley R."/>
            <person name="Boka B."/>
            <person name="Rigling D."/>
            <person name="Barry K."/>
            <person name="Lee J."/>
            <person name="Mihaltcheva S."/>
            <person name="LaButti K."/>
            <person name="Lipzen A."/>
            <person name="Waldron R."/>
            <person name="Moloney N.M."/>
            <person name="Sperisen C."/>
            <person name="Kredics L."/>
            <person name="Vagvoelgyi C."/>
            <person name="Patrignani A."/>
            <person name="Fitzpatrick D."/>
            <person name="Nagy I."/>
            <person name="Doyle S."/>
            <person name="Anderson J.B."/>
            <person name="Grigoriev I.V."/>
            <person name="Gueldener U."/>
            <person name="Muensterkoetter M."/>
            <person name="Nagy L.G."/>
        </authorList>
    </citation>
    <scope>NUCLEOTIDE SEQUENCE [LARGE SCALE GENOMIC DNA]</scope>
    <source>
        <strain evidence="3">28-4</strain>
    </source>
</reference>
<accession>A0A2H3BFH1</accession>
<evidence type="ECO:0008006" key="4">
    <source>
        <dbReference type="Google" id="ProtNLM"/>
    </source>
</evidence>
<gene>
    <name evidence="2" type="ORF">ARMSODRAFT_958122</name>
</gene>
<dbReference type="AlphaFoldDB" id="A0A2H3BFH1"/>
<name>A0A2H3BFH1_9AGAR</name>
<proteinExistence type="predicted"/>
<dbReference type="Proteomes" id="UP000218334">
    <property type="component" value="Unassembled WGS sequence"/>
</dbReference>
<dbReference type="EMBL" id="KZ293432">
    <property type="protein sequence ID" value="PBK68420.1"/>
    <property type="molecule type" value="Genomic_DNA"/>
</dbReference>
<keyword evidence="3" id="KW-1185">Reference proteome</keyword>
<evidence type="ECO:0000313" key="2">
    <source>
        <dbReference type="EMBL" id="PBK68420.1"/>
    </source>
</evidence>
<feature type="signal peptide" evidence="1">
    <location>
        <begin position="1"/>
        <end position="29"/>
    </location>
</feature>
<feature type="chain" id="PRO_5013561131" description="Secreted protein" evidence="1">
    <location>
        <begin position="30"/>
        <end position="125"/>
    </location>
</feature>